<protein>
    <submittedName>
        <fullName evidence="3">Recombinase family protein</fullName>
    </submittedName>
</protein>
<dbReference type="Pfam" id="PF00239">
    <property type="entry name" value="Resolvase"/>
    <property type="match status" value="1"/>
</dbReference>
<evidence type="ECO:0000259" key="2">
    <source>
        <dbReference type="PROSITE" id="PS51737"/>
    </source>
</evidence>
<dbReference type="InterPro" id="IPR006119">
    <property type="entry name" value="Resolv_N"/>
</dbReference>
<dbReference type="CDD" id="cd00338">
    <property type="entry name" value="Ser_Recombinase"/>
    <property type="match status" value="1"/>
</dbReference>
<dbReference type="RefSeq" id="WP_235396394.1">
    <property type="nucleotide sequence ID" value="NZ_JAKNHQ010000003.1"/>
</dbReference>
<dbReference type="PROSITE" id="PS51737">
    <property type="entry name" value="RECOMBINASE_DNA_BIND"/>
    <property type="match status" value="1"/>
</dbReference>
<keyword evidence="4" id="KW-1185">Reference proteome</keyword>
<reference evidence="3 4" key="1">
    <citation type="submission" date="2022-01" db="EMBL/GenBank/DDBJ databases">
        <title>Collection of gut derived symbiotic bacterial strains cultured from healthy donors.</title>
        <authorList>
            <person name="Lin H."/>
            <person name="Kohout C."/>
            <person name="Waligurski E."/>
            <person name="Pamer E.G."/>
        </authorList>
    </citation>
    <scope>NUCLEOTIDE SEQUENCE [LARGE SCALE GENOMIC DNA]</scope>
    <source>
        <strain evidence="3 4">DFI.7.58</strain>
    </source>
</reference>
<dbReference type="InterPro" id="IPR050639">
    <property type="entry name" value="SSR_resolvase"/>
</dbReference>
<organism evidence="3 4">
    <name type="scientific">Anaeromassilibacillus senegalensis</name>
    <dbReference type="NCBI Taxonomy" id="1673717"/>
    <lineage>
        <taxon>Bacteria</taxon>
        <taxon>Bacillati</taxon>
        <taxon>Bacillota</taxon>
        <taxon>Clostridia</taxon>
        <taxon>Eubacteriales</taxon>
        <taxon>Acutalibacteraceae</taxon>
        <taxon>Anaeromassilibacillus</taxon>
    </lineage>
</organism>
<dbReference type="InterPro" id="IPR011109">
    <property type="entry name" value="DNA_bind_recombinase_dom"/>
</dbReference>
<sequence>MIRIFCPVLIGRSSPITSLGGKCCMIDKATRNRLAERKERVRRRINTKVDPENYEFIPAKKPIDYYDNDIPQRVAVYARVSTDNVQQTSSYELQKKYYEDFVLHHPNWTLVKIYADEGISGTSLVHRDEFNAMMTDCRSGKIDMIITKSVSRFARNVVDCISMVRMLAELPSPVGVFFESECIFSLKDDSQMALSFQATMAQEESHIRSRSMETSLRMRLDGGLPLTPKLLGYSHDGDGNLVVNPEEAPTVKLIFYMYLYGYSTSDIAAALTELGRKTYLGNIKWTSNSIVQVLRNERHCGDVLTRKTFTPNYLNHKSRKNRGDRPQSLYRNHHEGIVSRDDFIAVQHLLNNSKYGHRSILPELRVIDSGLLKGFVTINPRWAGFKPADYFQASASIHPPDEQAEERAPLSSVTLAPGDFDMRGFEITRSEFFDNYHRPYVQFQDKRIKFSTACVRTFGKDNHVELLVNPVEMKFAVRTAEKGNRNAVLFSKLVDGKYQPREIAGAAYMETLFQLFGWSPDLKYRIAGRLFQSQSESAYIFDLNDAEAFIKSYLLSGQQGEQDSHDSVQPLSISGKRVRAVPEEWIHSFGTQYYLHQQSFQQVHDQSEEDWKIRIEGQLYETGQKLHVTGFEELRDYIRQEFNRRGKEEP</sequence>
<gene>
    <name evidence="3" type="ORF">L0P57_03755</name>
</gene>
<evidence type="ECO:0000259" key="1">
    <source>
        <dbReference type="PROSITE" id="PS51736"/>
    </source>
</evidence>
<dbReference type="Pfam" id="PF07508">
    <property type="entry name" value="Recombinase"/>
    <property type="match status" value="1"/>
</dbReference>
<feature type="domain" description="Recombinase" evidence="2">
    <location>
        <begin position="230"/>
        <end position="356"/>
    </location>
</feature>
<accession>A0ABS9MHS7</accession>
<feature type="domain" description="Resolvase/invertase-type recombinase catalytic" evidence="1">
    <location>
        <begin position="73"/>
        <end position="223"/>
    </location>
</feature>
<name>A0ABS9MHS7_9FIRM</name>
<comment type="caution">
    <text evidence="3">The sequence shown here is derived from an EMBL/GenBank/DDBJ whole genome shotgun (WGS) entry which is preliminary data.</text>
</comment>
<dbReference type="SMART" id="SM00857">
    <property type="entry name" value="Resolvase"/>
    <property type="match status" value="1"/>
</dbReference>
<dbReference type="PANTHER" id="PTHR30461">
    <property type="entry name" value="DNA-INVERTASE FROM LAMBDOID PROPHAGE"/>
    <property type="match status" value="1"/>
</dbReference>
<dbReference type="SUPFAM" id="SSF53041">
    <property type="entry name" value="Resolvase-like"/>
    <property type="match status" value="1"/>
</dbReference>
<evidence type="ECO:0000313" key="3">
    <source>
        <dbReference type="EMBL" id="MCG4610053.1"/>
    </source>
</evidence>
<dbReference type="InterPro" id="IPR038109">
    <property type="entry name" value="DNA_bind_recomb_sf"/>
</dbReference>
<dbReference type="PANTHER" id="PTHR30461:SF23">
    <property type="entry name" value="DNA RECOMBINASE-RELATED"/>
    <property type="match status" value="1"/>
</dbReference>
<dbReference type="Gene3D" id="3.90.1750.20">
    <property type="entry name" value="Putative Large Serine Recombinase, Chain B, Domain 2"/>
    <property type="match status" value="1"/>
</dbReference>
<dbReference type="InterPro" id="IPR036162">
    <property type="entry name" value="Resolvase-like_N_sf"/>
</dbReference>
<evidence type="ECO:0000313" key="4">
    <source>
        <dbReference type="Proteomes" id="UP001298681"/>
    </source>
</evidence>
<proteinExistence type="predicted"/>
<dbReference type="Proteomes" id="UP001298681">
    <property type="component" value="Unassembled WGS sequence"/>
</dbReference>
<dbReference type="EMBL" id="JAKNHQ010000003">
    <property type="protein sequence ID" value="MCG4610053.1"/>
    <property type="molecule type" value="Genomic_DNA"/>
</dbReference>
<dbReference type="PROSITE" id="PS51736">
    <property type="entry name" value="RECOMBINASES_3"/>
    <property type="match status" value="1"/>
</dbReference>
<dbReference type="Gene3D" id="3.40.50.1390">
    <property type="entry name" value="Resolvase, N-terminal catalytic domain"/>
    <property type="match status" value="1"/>
</dbReference>